<dbReference type="PANTHER" id="PTHR41307:SF1">
    <property type="entry name" value="MEMBRANE PROTEIN"/>
    <property type="match status" value="1"/>
</dbReference>
<dbReference type="PANTHER" id="PTHR41307">
    <property type="entry name" value="MEMBRANE PROTEIN-RELATED"/>
    <property type="match status" value="1"/>
</dbReference>
<dbReference type="EMBL" id="VTEZ01000001">
    <property type="protein sequence ID" value="TYS88849.1"/>
    <property type="molecule type" value="Genomic_DNA"/>
</dbReference>
<dbReference type="Proteomes" id="UP000324269">
    <property type="component" value="Unassembled WGS sequence"/>
</dbReference>
<reference evidence="2 3" key="1">
    <citation type="submission" date="2019-08" db="EMBL/GenBank/DDBJ databases">
        <title>Bacillus genomes from the desert of Cuatro Cienegas, Coahuila.</title>
        <authorList>
            <person name="Olmedo-Alvarez G."/>
        </authorList>
    </citation>
    <scope>NUCLEOTIDE SEQUENCE [LARGE SCALE GENOMIC DNA]</scope>
    <source>
        <strain evidence="2 3">CH87b_3T</strain>
    </source>
</reference>
<feature type="transmembrane region" description="Helical" evidence="1">
    <location>
        <begin position="128"/>
        <end position="151"/>
    </location>
</feature>
<accession>A0A5D4U4Z3</accession>
<feature type="transmembrane region" description="Helical" evidence="1">
    <location>
        <begin position="91"/>
        <end position="116"/>
    </location>
</feature>
<dbReference type="OrthoDB" id="1655249at2"/>
<evidence type="ECO:0000313" key="3">
    <source>
        <dbReference type="Proteomes" id="UP000324269"/>
    </source>
</evidence>
<dbReference type="Gene3D" id="1.10.1900.10">
    <property type="entry name" value="c-terminal domain of poly(a) binding protein"/>
    <property type="match status" value="1"/>
</dbReference>
<gene>
    <name evidence="2" type="ORF">FZC85_00585</name>
</gene>
<keyword evidence="1" id="KW-0472">Membrane</keyword>
<feature type="transmembrane region" description="Helical" evidence="1">
    <location>
        <begin position="172"/>
        <end position="191"/>
    </location>
</feature>
<sequence>MEAKQLIELNNQKRTGLSEENEKYYSDFLIYMRLQLSLSEQQTEEILMEILDHIIDGQREGKTARMILGDDPKAYADDIIEQLPTEKKRNVVTFISSLALNLLGYFMLFRGLLLLIGPMFKDISSEVYPVTSGILVLIIFISSLIGVKIIFSIIKHSLFKEKQTPVKDSIKAGTMGMVSMGIIICATYFLPDLGPSFLFPWYASFITGGTLLGTSYLLKK</sequence>
<dbReference type="Pfam" id="PF06570">
    <property type="entry name" value="DUF1129"/>
    <property type="match status" value="1"/>
</dbReference>
<protein>
    <submittedName>
        <fullName evidence="2">DUF1129 domain-containing protein</fullName>
    </submittedName>
</protein>
<feature type="transmembrane region" description="Helical" evidence="1">
    <location>
        <begin position="197"/>
        <end position="218"/>
    </location>
</feature>
<keyword evidence="1" id="KW-1133">Transmembrane helix</keyword>
<proteinExistence type="predicted"/>
<keyword evidence="1" id="KW-0812">Transmembrane</keyword>
<name>A0A5D4U4Z3_9BACI</name>
<dbReference type="AlphaFoldDB" id="A0A5D4U4Z3"/>
<dbReference type="SUPFAM" id="SSF158560">
    <property type="entry name" value="BH3980-like"/>
    <property type="match status" value="1"/>
</dbReference>
<dbReference type="InterPro" id="IPR009214">
    <property type="entry name" value="DUF1129"/>
</dbReference>
<comment type="caution">
    <text evidence="2">The sequence shown here is derived from an EMBL/GenBank/DDBJ whole genome shotgun (WGS) entry which is preliminary data.</text>
</comment>
<evidence type="ECO:0000313" key="2">
    <source>
        <dbReference type="EMBL" id="TYS88849.1"/>
    </source>
</evidence>
<organism evidence="2 3">
    <name type="scientific">Rossellomorea aquimaris</name>
    <dbReference type="NCBI Taxonomy" id="189382"/>
    <lineage>
        <taxon>Bacteria</taxon>
        <taxon>Bacillati</taxon>
        <taxon>Bacillota</taxon>
        <taxon>Bacilli</taxon>
        <taxon>Bacillales</taxon>
        <taxon>Bacillaceae</taxon>
        <taxon>Rossellomorea</taxon>
    </lineage>
</organism>
<evidence type="ECO:0000256" key="1">
    <source>
        <dbReference type="SAM" id="Phobius"/>
    </source>
</evidence>